<feature type="compositionally biased region" description="Gly residues" evidence="8">
    <location>
        <begin position="539"/>
        <end position="557"/>
    </location>
</feature>
<keyword evidence="2 6" id="KW-0378">Hydrolase</keyword>
<dbReference type="PANTHER" id="PTHR24031">
    <property type="entry name" value="RNA HELICASE"/>
    <property type="match status" value="1"/>
</dbReference>
<evidence type="ECO:0000256" key="5">
    <source>
        <dbReference type="ARBA" id="ARBA00022884"/>
    </source>
</evidence>
<dbReference type="GO" id="GO:0003724">
    <property type="term" value="F:RNA helicase activity"/>
    <property type="evidence" value="ECO:0007669"/>
    <property type="project" value="UniProtKB-EC"/>
</dbReference>
<reference evidence="11" key="1">
    <citation type="journal article" date="2020" name="Stud. Mycol.">
        <title>101 Dothideomycetes genomes: a test case for predicting lifestyles and emergence of pathogens.</title>
        <authorList>
            <person name="Haridas S."/>
            <person name="Albert R."/>
            <person name="Binder M."/>
            <person name="Bloem J."/>
            <person name="Labutti K."/>
            <person name="Salamov A."/>
            <person name="Andreopoulos B."/>
            <person name="Baker S."/>
            <person name="Barry K."/>
            <person name="Bills G."/>
            <person name="Bluhm B."/>
            <person name="Cannon C."/>
            <person name="Castanera R."/>
            <person name="Culley D."/>
            <person name="Daum C."/>
            <person name="Ezra D."/>
            <person name="Gonzalez J."/>
            <person name="Henrissat B."/>
            <person name="Kuo A."/>
            <person name="Liang C."/>
            <person name="Lipzen A."/>
            <person name="Lutzoni F."/>
            <person name="Magnuson J."/>
            <person name="Mondo S."/>
            <person name="Nolan M."/>
            <person name="Ohm R."/>
            <person name="Pangilinan J."/>
            <person name="Park H.-J."/>
            <person name="Ramirez L."/>
            <person name="Alfaro M."/>
            <person name="Sun H."/>
            <person name="Tritt A."/>
            <person name="Yoshinaga Y."/>
            <person name="Zwiers L.-H."/>
            <person name="Turgeon B."/>
            <person name="Goodwin S."/>
            <person name="Spatafora J."/>
            <person name="Crous P."/>
            <person name="Grigoriev I."/>
        </authorList>
    </citation>
    <scope>NUCLEOTIDE SEQUENCE</scope>
    <source>
        <strain evidence="11">CBS 115976</strain>
    </source>
</reference>
<evidence type="ECO:0000256" key="6">
    <source>
        <dbReference type="RuleBase" id="RU000492"/>
    </source>
</evidence>
<evidence type="ECO:0000256" key="7">
    <source>
        <dbReference type="RuleBase" id="RU365068"/>
    </source>
</evidence>
<dbReference type="AlphaFoldDB" id="A0A6A6TX20"/>
<feature type="compositionally biased region" description="Gly residues" evidence="8">
    <location>
        <begin position="499"/>
        <end position="515"/>
    </location>
</feature>
<evidence type="ECO:0000256" key="4">
    <source>
        <dbReference type="ARBA" id="ARBA00022840"/>
    </source>
</evidence>
<dbReference type="CDD" id="cd18787">
    <property type="entry name" value="SF2_C_DEAD"/>
    <property type="match status" value="1"/>
</dbReference>
<dbReference type="EMBL" id="MU004243">
    <property type="protein sequence ID" value="KAF2664362.1"/>
    <property type="molecule type" value="Genomic_DNA"/>
</dbReference>
<dbReference type="PROSITE" id="PS51194">
    <property type="entry name" value="HELICASE_CTER"/>
    <property type="match status" value="1"/>
</dbReference>
<comment type="function">
    <text evidence="7">RNA helicase.</text>
</comment>
<accession>A0A6A6TX20</accession>
<dbReference type="Gene3D" id="3.40.50.300">
    <property type="entry name" value="P-loop containing nucleotide triphosphate hydrolases"/>
    <property type="match status" value="2"/>
</dbReference>
<dbReference type="InterPro" id="IPR011545">
    <property type="entry name" value="DEAD/DEAH_box_helicase_dom"/>
</dbReference>
<evidence type="ECO:0000259" key="9">
    <source>
        <dbReference type="PROSITE" id="PS51192"/>
    </source>
</evidence>
<evidence type="ECO:0000256" key="1">
    <source>
        <dbReference type="ARBA" id="ARBA00022741"/>
    </source>
</evidence>
<keyword evidence="4 6" id="KW-0067">ATP-binding</keyword>
<comment type="catalytic activity">
    <reaction evidence="7">
        <text>ATP + H2O = ADP + phosphate + H(+)</text>
        <dbReference type="Rhea" id="RHEA:13065"/>
        <dbReference type="ChEBI" id="CHEBI:15377"/>
        <dbReference type="ChEBI" id="CHEBI:15378"/>
        <dbReference type="ChEBI" id="CHEBI:30616"/>
        <dbReference type="ChEBI" id="CHEBI:43474"/>
        <dbReference type="ChEBI" id="CHEBI:456216"/>
        <dbReference type="EC" id="3.6.4.13"/>
    </reaction>
</comment>
<comment type="domain">
    <text evidence="7">The Q motif is unique to and characteristic of the DEAD box family of RNA helicases and controls ATP binding and hydrolysis.</text>
</comment>
<dbReference type="Proteomes" id="UP000799302">
    <property type="component" value="Unassembled WGS sequence"/>
</dbReference>
<keyword evidence="12" id="KW-1185">Reference proteome</keyword>
<dbReference type="Pfam" id="PF00270">
    <property type="entry name" value="DEAD"/>
    <property type="match status" value="1"/>
</dbReference>
<name>A0A6A6TX20_9PEZI</name>
<gene>
    <name evidence="11" type="ORF">BT63DRAFT_429858</name>
</gene>
<dbReference type="OrthoDB" id="193716at2759"/>
<protein>
    <recommendedName>
        <fullName evidence="7">ATP-dependent RNA helicase</fullName>
        <ecNumber evidence="7">3.6.4.13</ecNumber>
    </recommendedName>
</protein>
<dbReference type="SUPFAM" id="SSF52540">
    <property type="entry name" value="P-loop containing nucleoside triphosphate hydrolases"/>
    <property type="match status" value="1"/>
</dbReference>
<sequence length="563" mass="60060">MTPVQQKVLTQLPSNSSDCLVQAKTGTGKTIAFLLPALQSLLSGKAFPHGQVAILIMAPTRELALQIAAECDGLTAKLTPRFECHTAFGGTARGSNLNKFLRGNPTVLVATPGRLNDILGEERVREKFEDIRTLILDEADRMLDSGFLGDVKNALKRLPPKSTGWQGMCFSATIPPSLKDVVSTVLYPGYTHLSTVDENDVPTIASVPQYVVVVPEVKDIFTSLFALIKREYAANPNNFKTIVFGTTANGVALLNALFEAAASNISPNLKIFQLQSRLNQNIRTRTTNEFRDCTSGVLFASDVVGRGMDFPNVGLVIQLGLPSNAEQYIHRVGRTARAGNDGRAVIVLTEAESYFARINKKLAIIPYPTNIQAEAAESATAVSSAFDSVDMLTKSKAYQAFLGFNKTFMKNLRTDNGGLVAMANEYAEAMQCPEQPMIDKKIVGKMGFKGVRGLRVGTVERAPAPARGPGRGGNATPGPGRGANPGVNAGTGPPRASNGGLGQGRGSNSGMGGSAGKRKQENFDSDQDTERFNPRTQGRGRGGQRRGGGGRGGGRGGQMEMPW</sequence>
<feature type="domain" description="Helicase C-terminal" evidence="10">
    <location>
        <begin position="227"/>
        <end position="383"/>
    </location>
</feature>
<evidence type="ECO:0000313" key="11">
    <source>
        <dbReference type="EMBL" id="KAF2664362.1"/>
    </source>
</evidence>
<dbReference type="InterPro" id="IPR000629">
    <property type="entry name" value="RNA-helicase_DEAD-box_CS"/>
</dbReference>
<feature type="region of interest" description="Disordered" evidence="8">
    <location>
        <begin position="459"/>
        <end position="563"/>
    </location>
</feature>
<dbReference type="Pfam" id="PF00271">
    <property type="entry name" value="Helicase_C"/>
    <property type="match status" value="1"/>
</dbReference>
<dbReference type="SMART" id="SM00487">
    <property type="entry name" value="DEXDc"/>
    <property type="match status" value="1"/>
</dbReference>
<dbReference type="GO" id="GO:0016787">
    <property type="term" value="F:hydrolase activity"/>
    <property type="evidence" value="ECO:0007669"/>
    <property type="project" value="UniProtKB-KW"/>
</dbReference>
<keyword evidence="3 6" id="KW-0347">Helicase</keyword>
<feature type="domain" description="Helicase ATP-binding" evidence="9">
    <location>
        <begin position="10"/>
        <end position="192"/>
    </location>
</feature>
<evidence type="ECO:0000256" key="3">
    <source>
        <dbReference type="ARBA" id="ARBA00022806"/>
    </source>
</evidence>
<evidence type="ECO:0000259" key="10">
    <source>
        <dbReference type="PROSITE" id="PS51194"/>
    </source>
</evidence>
<feature type="compositionally biased region" description="Basic and acidic residues" evidence="8">
    <location>
        <begin position="518"/>
        <end position="533"/>
    </location>
</feature>
<dbReference type="GO" id="GO:0003723">
    <property type="term" value="F:RNA binding"/>
    <property type="evidence" value="ECO:0007669"/>
    <property type="project" value="UniProtKB-UniRule"/>
</dbReference>
<dbReference type="InterPro" id="IPR014001">
    <property type="entry name" value="Helicase_ATP-bd"/>
</dbReference>
<dbReference type="InterPro" id="IPR001650">
    <property type="entry name" value="Helicase_C-like"/>
</dbReference>
<dbReference type="PROSITE" id="PS00039">
    <property type="entry name" value="DEAD_ATP_HELICASE"/>
    <property type="match status" value="1"/>
</dbReference>
<keyword evidence="5 7" id="KW-0694">RNA-binding</keyword>
<dbReference type="GO" id="GO:0005524">
    <property type="term" value="F:ATP binding"/>
    <property type="evidence" value="ECO:0007669"/>
    <property type="project" value="UniProtKB-UniRule"/>
</dbReference>
<evidence type="ECO:0000256" key="2">
    <source>
        <dbReference type="ARBA" id="ARBA00022801"/>
    </source>
</evidence>
<feature type="compositionally biased region" description="Gly residues" evidence="8">
    <location>
        <begin position="469"/>
        <end position="483"/>
    </location>
</feature>
<dbReference type="SMART" id="SM00490">
    <property type="entry name" value="HELICc"/>
    <property type="match status" value="1"/>
</dbReference>
<dbReference type="EC" id="3.6.4.13" evidence="7"/>
<proteinExistence type="inferred from homology"/>
<evidence type="ECO:0000313" key="12">
    <source>
        <dbReference type="Proteomes" id="UP000799302"/>
    </source>
</evidence>
<dbReference type="InterPro" id="IPR027417">
    <property type="entry name" value="P-loop_NTPase"/>
</dbReference>
<dbReference type="PROSITE" id="PS51192">
    <property type="entry name" value="HELICASE_ATP_BIND_1"/>
    <property type="match status" value="1"/>
</dbReference>
<organism evidence="11 12">
    <name type="scientific">Microthyrium microscopicum</name>
    <dbReference type="NCBI Taxonomy" id="703497"/>
    <lineage>
        <taxon>Eukaryota</taxon>
        <taxon>Fungi</taxon>
        <taxon>Dikarya</taxon>
        <taxon>Ascomycota</taxon>
        <taxon>Pezizomycotina</taxon>
        <taxon>Dothideomycetes</taxon>
        <taxon>Dothideomycetes incertae sedis</taxon>
        <taxon>Microthyriales</taxon>
        <taxon>Microthyriaceae</taxon>
        <taxon>Microthyrium</taxon>
    </lineage>
</organism>
<keyword evidence="1 6" id="KW-0547">Nucleotide-binding</keyword>
<comment type="similarity">
    <text evidence="6">Belongs to the DEAD box helicase family.</text>
</comment>
<evidence type="ECO:0000256" key="8">
    <source>
        <dbReference type="SAM" id="MobiDB-lite"/>
    </source>
</evidence>